<protein>
    <submittedName>
        <fullName evidence="1">Uncharacterized protein</fullName>
    </submittedName>
</protein>
<dbReference type="EMBL" id="PFAM01000013">
    <property type="protein sequence ID" value="PIT96096.1"/>
    <property type="molecule type" value="Genomic_DNA"/>
</dbReference>
<evidence type="ECO:0000313" key="1">
    <source>
        <dbReference type="EMBL" id="PIT96096.1"/>
    </source>
</evidence>
<reference evidence="2" key="1">
    <citation type="submission" date="2017-09" db="EMBL/GenBank/DDBJ databases">
        <title>Depth-based differentiation of microbial function through sediment-hosted aquifers and enrichment of novel symbionts in the deep terrestrial subsurface.</title>
        <authorList>
            <person name="Probst A.J."/>
            <person name="Ladd B."/>
            <person name="Jarett J.K."/>
            <person name="Geller-Mcgrath D.E."/>
            <person name="Sieber C.M.K."/>
            <person name="Emerson J.B."/>
            <person name="Anantharaman K."/>
            <person name="Thomas B.C."/>
            <person name="Malmstrom R."/>
            <person name="Stieglmeier M."/>
            <person name="Klingl A."/>
            <person name="Woyke T."/>
            <person name="Ryan C.M."/>
            <person name="Banfield J.F."/>
        </authorList>
    </citation>
    <scope>NUCLEOTIDE SEQUENCE [LARGE SCALE GENOMIC DNA]</scope>
</reference>
<gene>
    <name evidence="1" type="ORF">COT94_02430</name>
</gene>
<evidence type="ECO:0000313" key="2">
    <source>
        <dbReference type="Proteomes" id="UP000228533"/>
    </source>
</evidence>
<name>A0A2M6WTQ6_9BACT</name>
<proteinExistence type="predicted"/>
<dbReference type="SUPFAM" id="SSF57802">
    <property type="entry name" value="Rubredoxin-like"/>
    <property type="match status" value="1"/>
</dbReference>
<sequence length="90" mass="10621">MNNKNVDLIVLKDYNESAVIGKIRCGVCDYIDYKKKFIEAAKEHYKRQRLAVRKDYVCPVCSSHKVFYIYEPEYFIADESEDFIAGELRN</sequence>
<accession>A0A2M6WTQ6</accession>
<organism evidence="1 2">
    <name type="scientific">Candidatus Falkowbacteria bacterium CG10_big_fil_rev_8_21_14_0_10_37_14</name>
    <dbReference type="NCBI Taxonomy" id="1974561"/>
    <lineage>
        <taxon>Bacteria</taxon>
        <taxon>Candidatus Falkowiibacteriota</taxon>
    </lineage>
</organism>
<comment type="caution">
    <text evidence="1">The sequence shown here is derived from an EMBL/GenBank/DDBJ whole genome shotgun (WGS) entry which is preliminary data.</text>
</comment>
<dbReference type="AlphaFoldDB" id="A0A2M6WTQ6"/>
<dbReference type="Proteomes" id="UP000228533">
    <property type="component" value="Unassembled WGS sequence"/>
</dbReference>